<dbReference type="InterPro" id="IPR041516">
    <property type="entry name" value="LACTB2_WH"/>
</dbReference>
<evidence type="ECO:0000259" key="1">
    <source>
        <dbReference type="SMART" id="SM00849"/>
    </source>
</evidence>
<dbReference type="SUPFAM" id="SSF56281">
    <property type="entry name" value="Metallo-hydrolase/oxidoreductase"/>
    <property type="match status" value="1"/>
</dbReference>
<feature type="domain" description="Metallo-beta-lactamase" evidence="1">
    <location>
        <begin position="26"/>
        <end position="207"/>
    </location>
</feature>
<organism evidence="2 3">
    <name type="scientific">Paralimibaculum aggregatum</name>
    <dbReference type="NCBI Taxonomy" id="3036245"/>
    <lineage>
        <taxon>Bacteria</taxon>
        <taxon>Pseudomonadati</taxon>
        <taxon>Pseudomonadota</taxon>
        <taxon>Alphaproteobacteria</taxon>
        <taxon>Rhodobacterales</taxon>
        <taxon>Paracoccaceae</taxon>
        <taxon>Paralimibaculum</taxon>
    </lineage>
</organism>
<reference evidence="2 3" key="1">
    <citation type="submission" date="2023-04" db="EMBL/GenBank/DDBJ databases">
        <title>Marinoamorphus aggregata gen. nov., sp. Nov., isolate from tissue of brittle star Ophioplocus japonicus.</title>
        <authorList>
            <person name="Kawano K."/>
            <person name="Sawayama S."/>
            <person name="Nakagawa S."/>
        </authorList>
    </citation>
    <scope>NUCLEOTIDE SEQUENCE [LARGE SCALE GENOMIC DNA]</scope>
    <source>
        <strain evidence="2 3">NKW23</strain>
    </source>
</reference>
<dbReference type="InterPro" id="IPR036388">
    <property type="entry name" value="WH-like_DNA-bd_sf"/>
</dbReference>
<sequence length="294" mass="30229">MSEPVEVAPGVRRITCGNPSPMTAEGTQSYLVGRREVLLIDPGPEDAAHRAALLAALGTGRLAAILVTHSHRDHSAGAPALAAATGAPVLAFGPHGAGMSETMRRLAARGGLGGGEGADEGFAPDRLLADGDEVATGEARLSALHTPGHISNHLCFALEGEGVLFTGDTAMGWSSTLVSPPEGDMAALMASLQRLAARDDRLYLPGHGGAVTDPRRLVAEQIAHREARAAAIRAALAEGPASAADLTPRIYADTPLGLHPAAMRNLLATLIWRAEAGELRALGEIGPDCRFAPA</sequence>
<dbReference type="SMART" id="SM00849">
    <property type="entry name" value="Lactamase_B"/>
    <property type="match status" value="1"/>
</dbReference>
<dbReference type="Pfam" id="PF00753">
    <property type="entry name" value="Lactamase_B"/>
    <property type="match status" value="1"/>
</dbReference>
<dbReference type="EMBL" id="BSYI01000011">
    <property type="protein sequence ID" value="GMG82540.1"/>
    <property type="molecule type" value="Genomic_DNA"/>
</dbReference>
<dbReference type="InterPro" id="IPR050662">
    <property type="entry name" value="Sec-metab_biosynth-thioest"/>
</dbReference>
<dbReference type="Gene3D" id="1.10.10.10">
    <property type="entry name" value="Winged helix-like DNA-binding domain superfamily/Winged helix DNA-binding domain"/>
    <property type="match status" value="1"/>
</dbReference>
<dbReference type="PANTHER" id="PTHR23131">
    <property type="entry name" value="ENDORIBONUCLEASE LACTB2"/>
    <property type="match status" value="1"/>
</dbReference>
<dbReference type="CDD" id="cd16278">
    <property type="entry name" value="metallo-hydrolase-like_MBL-fold"/>
    <property type="match status" value="1"/>
</dbReference>
<dbReference type="Proteomes" id="UP001239909">
    <property type="component" value="Unassembled WGS sequence"/>
</dbReference>
<dbReference type="InterPro" id="IPR001279">
    <property type="entry name" value="Metallo-B-lactamas"/>
</dbReference>
<name>A0ABQ6LQ22_9RHOB</name>
<dbReference type="PANTHER" id="PTHR23131:SF0">
    <property type="entry name" value="ENDORIBONUCLEASE LACTB2"/>
    <property type="match status" value="1"/>
</dbReference>
<keyword evidence="3" id="KW-1185">Reference proteome</keyword>
<dbReference type="InterPro" id="IPR036866">
    <property type="entry name" value="RibonucZ/Hydroxyglut_hydro"/>
</dbReference>
<evidence type="ECO:0000313" key="3">
    <source>
        <dbReference type="Proteomes" id="UP001239909"/>
    </source>
</evidence>
<dbReference type="RefSeq" id="WP_285671323.1">
    <property type="nucleotide sequence ID" value="NZ_BSYI01000011.1"/>
</dbReference>
<proteinExistence type="predicted"/>
<protein>
    <submittedName>
        <fullName evidence="2">MBL fold metallo-hydrolase</fullName>
    </submittedName>
</protein>
<dbReference type="Gene3D" id="3.60.15.10">
    <property type="entry name" value="Ribonuclease Z/Hydroxyacylglutathione hydrolase-like"/>
    <property type="match status" value="1"/>
</dbReference>
<comment type="caution">
    <text evidence="2">The sequence shown here is derived from an EMBL/GenBank/DDBJ whole genome shotgun (WGS) entry which is preliminary data.</text>
</comment>
<evidence type="ECO:0000313" key="2">
    <source>
        <dbReference type="EMBL" id="GMG82540.1"/>
    </source>
</evidence>
<accession>A0ABQ6LQ22</accession>
<dbReference type="Pfam" id="PF17778">
    <property type="entry name" value="WHD_BLACT"/>
    <property type="match status" value="1"/>
</dbReference>
<gene>
    <name evidence="2" type="ORF">LNKW23_17530</name>
</gene>